<gene>
    <name evidence="1" type="ORF">IV56_GL000140</name>
</gene>
<dbReference type="AlphaFoldDB" id="A0A0R2MW46"/>
<sequence>MGAKMDPDNIDFVILTKMLEERQNQALQHDDTWDDWDETDDWEWQVTDESED</sequence>
<name>A0A0R2MW46_9LACO</name>
<evidence type="ECO:0000313" key="2">
    <source>
        <dbReference type="Proteomes" id="UP000050969"/>
    </source>
</evidence>
<reference evidence="1 2" key="1">
    <citation type="journal article" date="2015" name="Genome Announc.">
        <title>Expanding the biotechnology potential of lactobacilli through comparative genomics of 213 strains and associated genera.</title>
        <authorList>
            <person name="Sun Z."/>
            <person name="Harris H.M."/>
            <person name="McCann A."/>
            <person name="Guo C."/>
            <person name="Argimon S."/>
            <person name="Zhang W."/>
            <person name="Yang X."/>
            <person name="Jeffery I.B."/>
            <person name="Cooney J.C."/>
            <person name="Kagawa T.F."/>
            <person name="Liu W."/>
            <person name="Song Y."/>
            <person name="Salvetti E."/>
            <person name="Wrobel A."/>
            <person name="Rasinkangas P."/>
            <person name="Parkhill J."/>
            <person name="Rea M.C."/>
            <person name="O'Sullivan O."/>
            <person name="Ritari J."/>
            <person name="Douillard F.P."/>
            <person name="Paul Ross R."/>
            <person name="Yang R."/>
            <person name="Briner A.E."/>
            <person name="Felis G.E."/>
            <person name="de Vos W.M."/>
            <person name="Barrangou R."/>
            <person name="Klaenhammer T.R."/>
            <person name="Caufield P.W."/>
            <person name="Cui Y."/>
            <person name="Zhang H."/>
            <person name="O'Toole P.W."/>
        </authorList>
    </citation>
    <scope>NUCLEOTIDE SEQUENCE [LARGE SCALE GENOMIC DNA]</scope>
    <source>
        <strain evidence="1 2">DSM 24301</strain>
    </source>
</reference>
<proteinExistence type="predicted"/>
<keyword evidence="2" id="KW-1185">Reference proteome</keyword>
<comment type="caution">
    <text evidence="1">The sequence shown here is derived from an EMBL/GenBank/DDBJ whole genome shotgun (WGS) entry which is preliminary data.</text>
</comment>
<dbReference type="PATRIC" id="fig|1293598.4.peg.139"/>
<accession>A0A0R2MW46</accession>
<dbReference type="Proteomes" id="UP000050969">
    <property type="component" value="Unassembled WGS sequence"/>
</dbReference>
<evidence type="ECO:0000313" key="1">
    <source>
        <dbReference type="EMBL" id="KRO17657.1"/>
    </source>
</evidence>
<organism evidence="1 2">
    <name type="scientific">Lacticaseibacillus saniviri JCM 17471 = DSM 24301</name>
    <dbReference type="NCBI Taxonomy" id="1293598"/>
    <lineage>
        <taxon>Bacteria</taxon>
        <taxon>Bacillati</taxon>
        <taxon>Bacillota</taxon>
        <taxon>Bacilli</taxon>
        <taxon>Lactobacillales</taxon>
        <taxon>Lactobacillaceae</taxon>
        <taxon>Lacticaseibacillus</taxon>
    </lineage>
</organism>
<protein>
    <submittedName>
        <fullName evidence="1">Uncharacterized protein</fullName>
    </submittedName>
</protein>
<dbReference type="EMBL" id="JQCE01000010">
    <property type="protein sequence ID" value="KRO17657.1"/>
    <property type="molecule type" value="Genomic_DNA"/>
</dbReference>